<keyword evidence="1" id="KW-0723">Serine/threonine-protein kinase</keyword>
<keyword evidence="1" id="KW-0808">Transferase</keyword>
<dbReference type="STRING" id="1428652.BIV24_15705"/>
<dbReference type="InterPro" id="IPR036890">
    <property type="entry name" value="HATPase_C_sf"/>
</dbReference>
<dbReference type="GO" id="GO:0004674">
    <property type="term" value="F:protein serine/threonine kinase activity"/>
    <property type="evidence" value="ECO:0007669"/>
    <property type="project" value="UniProtKB-KW"/>
</dbReference>
<evidence type="ECO:0000256" key="1">
    <source>
        <dbReference type="ARBA" id="ARBA00022527"/>
    </source>
</evidence>
<accession>A0A1S2PFE4</accession>
<dbReference type="EMBL" id="MLYP01000040">
    <property type="protein sequence ID" value="OIJ91694.1"/>
    <property type="molecule type" value="Genomic_DNA"/>
</dbReference>
<comment type="caution">
    <text evidence="3">The sequence shown here is derived from an EMBL/GenBank/DDBJ whole genome shotgun (WGS) entry which is preliminary data.</text>
</comment>
<protein>
    <recommendedName>
        <fullName evidence="2">Histidine kinase/HSP90-like ATPase domain-containing protein</fullName>
    </recommendedName>
</protein>
<dbReference type="AlphaFoldDB" id="A0A1S2PFE4"/>
<dbReference type="InterPro" id="IPR003594">
    <property type="entry name" value="HATPase_dom"/>
</dbReference>
<dbReference type="InterPro" id="IPR050267">
    <property type="entry name" value="Anti-sigma-factor_SerPK"/>
</dbReference>
<dbReference type="Gene3D" id="3.30.565.10">
    <property type="entry name" value="Histidine kinase-like ATPase, C-terminal domain"/>
    <property type="match status" value="1"/>
</dbReference>
<organism evidence="3 4">
    <name type="scientific">Streptomyces colonosanans</name>
    <dbReference type="NCBI Taxonomy" id="1428652"/>
    <lineage>
        <taxon>Bacteria</taxon>
        <taxon>Bacillati</taxon>
        <taxon>Actinomycetota</taxon>
        <taxon>Actinomycetes</taxon>
        <taxon>Kitasatosporales</taxon>
        <taxon>Streptomycetaceae</taxon>
        <taxon>Streptomyces</taxon>
    </lineage>
</organism>
<feature type="domain" description="Histidine kinase/HSP90-like ATPase" evidence="2">
    <location>
        <begin position="18"/>
        <end position="125"/>
    </location>
</feature>
<evidence type="ECO:0000313" key="3">
    <source>
        <dbReference type="EMBL" id="OIJ91694.1"/>
    </source>
</evidence>
<gene>
    <name evidence="3" type="ORF">BIV24_15705</name>
</gene>
<dbReference type="Pfam" id="PF13581">
    <property type="entry name" value="HATPase_c_2"/>
    <property type="match status" value="1"/>
</dbReference>
<keyword evidence="4" id="KW-1185">Reference proteome</keyword>
<dbReference type="CDD" id="cd16936">
    <property type="entry name" value="HATPase_RsbW-like"/>
    <property type="match status" value="1"/>
</dbReference>
<dbReference type="OrthoDB" id="4301723at2"/>
<dbReference type="Proteomes" id="UP000179935">
    <property type="component" value="Unassembled WGS sequence"/>
</dbReference>
<reference evidence="3 4" key="1">
    <citation type="submission" date="2016-10" db="EMBL/GenBank/DDBJ databases">
        <title>Genome sequence of Streptomyces sp. MUSC 93.</title>
        <authorList>
            <person name="Lee L.-H."/>
            <person name="Ser H.-L."/>
            <person name="Law J.W.-F."/>
        </authorList>
    </citation>
    <scope>NUCLEOTIDE SEQUENCE [LARGE SCALE GENOMIC DNA]</scope>
    <source>
        <strain evidence="3 4">MUSC 93</strain>
    </source>
</reference>
<evidence type="ECO:0000313" key="4">
    <source>
        <dbReference type="Proteomes" id="UP000179935"/>
    </source>
</evidence>
<name>A0A1S2PFE4_9ACTN</name>
<dbReference type="PANTHER" id="PTHR35526:SF3">
    <property type="entry name" value="ANTI-SIGMA-F FACTOR RSBW"/>
    <property type="match status" value="1"/>
</dbReference>
<sequence length="140" mass="15643">MVISPVRQHHMVLPEVSPDAMEPVREIVRILLRMWHKSDLSFVAELGVTELLTNVWKHTPGDCELLIREMPNGVLVGVTDFDDALPAVKEPVDDAECGRGLFLLAALTEELQTQPLLTGKQVWFRLGRPLVGDEEEADHG</sequence>
<dbReference type="PANTHER" id="PTHR35526">
    <property type="entry name" value="ANTI-SIGMA-F FACTOR RSBW-RELATED"/>
    <property type="match status" value="1"/>
</dbReference>
<dbReference type="RefSeq" id="WP_071366916.1">
    <property type="nucleotide sequence ID" value="NZ_MLYP01000040.1"/>
</dbReference>
<keyword evidence="1" id="KW-0418">Kinase</keyword>
<evidence type="ECO:0000259" key="2">
    <source>
        <dbReference type="Pfam" id="PF13581"/>
    </source>
</evidence>
<proteinExistence type="predicted"/>